<feature type="compositionally biased region" description="Low complexity" evidence="2">
    <location>
        <begin position="1423"/>
        <end position="1448"/>
    </location>
</feature>
<feature type="region of interest" description="Disordered" evidence="2">
    <location>
        <begin position="901"/>
        <end position="941"/>
    </location>
</feature>
<dbReference type="SMART" id="SM00066">
    <property type="entry name" value="GAL4"/>
    <property type="match status" value="1"/>
</dbReference>
<dbReference type="CDD" id="cd00067">
    <property type="entry name" value="GAL4"/>
    <property type="match status" value="1"/>
</dbReference>
<feature type="compositionally biased region" description="Low complexity" evidence="2">
    <location>
        <begin position="145"/>
        <end position="158"/>
    </location>
</feature>
<keyword evidence="5" id="KW-1185">Reference proteome</keyword>
<feature type="compositionally biased region" description="Low complexity" evidence="2">
    <location>
        <begin position="1455"/>
        <end position="1472"/>
    </location>
</feature>
<name>A0AAN6JKV0_9BASI</name>
<feature type="compositionally biased region" description="Polar residues" evidence="2">
    <location>
        <begin position="925"/>
        <end position="934"/>
    </location>
</feature>
<feature type="compositionally biased region" description="Gly residues" evidence="2">
    <location>
        <begin position="1306"/>
        <end position="1352"/>
    </location>
</feature>
<feature type="region of interest" description="Disordered" evidence="2">
    <location>
        <begin position="1148"/>
        <end position="1172"/>
    </location>
</feature>
<feature type="compositionally biased region" description="Low complexity" evidence="2">
    <location>
        <begin position="1213"/>
        <end position="1227"/>
    </location>
</feature>
<feature type="compositionally biased region" description="Pro residues" evidence="2">
    <location>
        <begin position="1228"/>
        <end position="1237"/>
    </location>
</feature>
<feature type="compositionally biased region" description="Low complexity" evidence="2">
    <location>
        <begin position="38"/>
        <end position="58"/>
    </location>
</feature>
<keyword evidence="1" id="KW-0539">Nucleus</keyword>
<feature type="compositionally biased region" description="Low complexity" evidence="2">
    <location>
        <begin position="850"/>
        <end position="866"/>
    </location>
</feature>
<dbReference type="PANTHER" id="PTHR46910">
    <property type="entry name" value="TRANSCRIPTION FACTOR PDR1"/>
    <property type="match status" value="1"/>
</dbReference>
<feature type="region of interest" description="Disordered" evidence="2">
    <location>
        <begin position="1024"/>
        <end position="1094"/>
    </location>
</feature>
<dbReference type="PROSITE" id="PS50048">
    <property type="entry name" value="ZN2_CY6_FUNGAL_2"/>
    <property type="match status" value="1"/>
</dbReference>
<dbReference type="Proteomes" id="UP001176521">
    <property type="component" value="Unassembled WGS sequence"/>
</dbReference>
<dbReference type="PANTHER" id="PTHR46910:SF1">
    <property type="entry name" value="MISCELLANEOUS ZN(II)2CYS6 TRANSCRIPTION FACTOR (EUROFUNG)-RELATED"/>
    <property type="match status" value="1"/>
</dbReference>
<dbReference type="GO" id="GO:0000981">
    <property type="term" value="F:DNA-binding transcription factor activity, RNA polymerase II-specific"/>
    <property type="evidence" value="ECO:0007669"/>
    <property type="project" value="InterPro"/>
</dbReference>
<proteinExistence type="predicted"/>
<feature type="region of interest" description="Disordered" evidence="2">
    <location>
        <begin position="627"/>
        <end position="662"/>
    </location>
</feature>
<dbReference type="Gene3D" id="4.10.240.10">
    <property type="entry name" value="Zn(2)-C6 fungal-type DNA-binding domain"/>
    <property type="match status" value="1"/>
</dbReference>
<dbReference type="InterPro" id="IPR036864">
    <property type="entry name" value="Zn2-C6_fun-type_DNA-bd_sf"/>
</dbReference>
<feature type="domain" description="Zn(2)-C6 fungal-type" evidence="3">
    <location>
        <begin position="71"/>
        <end position="127"/>
    </location>
</feature>
<feature type="compositionally biased region" description="Pro residues" evidence="2">
    <location>
        <begin position="1"/>
        <end position="10"/>
    </location>
</feature>
<dbReference type="InterPro" id="IPR001138">
    <property type="entry name" value="Zn2Cys6_DnaBD"/>
</dbReference>
<comment type="caution">
    <text evidence="4">The sequence shown here is derived from an EMBL/GenBank/DDBJ whole genome shotgun (WGS) entry which is preliminary data.</text>
</comment>
<sequence length="1488" mass="154613">MDPPPPPPPALDSASGMDADLDMRAAGPSSAPAPAPGPASTEAPTAATAAAATAAADGDPPRKPKRIQNVSCDQCRTRKVRCDRAPKIAEWRAANQHLPQARDLAYRPGTDVVWCSLCDEHGIKCTLNIKPPKRRVGKRLAALKAQSSAGGDAAAAAAPTRDEEEEGQSSGSEHQQHNDSGNNHAERFTVLYAGTKRKRSNQTSGTTLDQLDPDLSIRAPSNFATLSADPSFLPLPAVRAAEHALADSPPSMAPNLPSPPMLNTATARGQQMYSAALLPPQTGLFGVPRLTKAVLDACVIGYFSGPCVSPGIVRYEEILPRYRTYFRNQWAQQLNVRGGPSVRDSGAGASFGIAAGPSAAAGLFDGPAGDNMPLPNSQQYTANERALLAGRDIIPLPELLIVAMALSGCGQLDKELYPFKLLLQRDLAQCWKALAFDYLHTVDLGMDFSELGMDARVDCHEAQDALDAMIIVAAQDFDFMQSEAEVALRKFHHRTWAFPRDLQGQKALRQEHLRHQRALLFNIRSTTLEGTLRFAQNMGINRNPLNALASSSSGGVQNPLSLISRIQRTREWWSIFASDAFESLARRRPLLIGDHDFDVPLPAFRIGPGGDGMIITGFGKAGLPNVLPEPDSTPVAAPIPAAQNDAPSQSNGSKPAPYRPYRPTPPTTFDVKYVNSLFGLVYLARGLSRRFVSVRVQGQGVNVLDALNAIELLERFYRGIPDELRWETQDAKLLGILAELYPPETAGRAAAATATASASASAAQHGGAGPSPRAEPSPAGTSPDQSASAAGSGSAPSAVRRRRVPNSLRATSKAFRDGIQSLFLESLLLGVVVSMGSAVQDFGFRPPFSAASTSGSAPSASSLASSTMRGATTDESDPLAVMEAMLSGQLRENPFYRVNQDSESSEPRFLQTRPQVQGQGKGLNASGSNGGPAQSTSALPSSSTSAFSFEARALALQQRSMEDITVARLYTLMLRFFFRAAKIYREGAEHGFLSARHNTFGSIAAVFGLWGVKHVNTLIKAEEQAGGGRGAANGDEDGDGYGAGMFSTSTAPDEPLPSAQKYPFTGPPRSRRSLRENPAVSRAAAADTGTSVDDAKQAVRDLLEALVTTIDSDTRAEGLIQALRASIQPWDEAEVRDLLLRQRERNQSAAGAGGADGSLGGGLGASGAEQAGGPSSYAYGTAHVQMGAPDQSSASTEWYQQPYTHGERQGSRSTATATGSASSALSAPAPPPLPPPLSTQSQSQLQSQPQPGTMARPSGSVPLGLDPFADLRQYIPSFAPGSSDGSTSGFGGPQLPPIGHLAAGTSAGGAGAGAHGSGSGSSAGGTGPPAGSGTGGTGAEVSGAGGSGGGSGYASTTYEFDRAVRELLAAAAMVQNQPLASGQGLGQGSFGGGAFGPYGPAQGTPSAGAGFPPPDGGGGGAQTAGYGAMPGSSSSSGSHAGFPPQQQQGAAMSVPMLSPMTLALSSLPPLTSDQQASMDWLDSLTRGF</sequence>
<accession>A0AAN6JKV0</accession>
<protein>
    <recommendedName>
        <fullName evidence="3">Zn(2)-C6 fungal-type domain-containing protein</fullName>
    </recommendedName>
</protein>
<reference evidence="4" key="1">
    <citation type="journal article" date="2023" name="PhytoFront">
        <title>Draft Genome Resources of Seven Strains of Tilletia horrida, Causal Agent of Kernel Smut of Rice.</title>
        <authorList>
            <person name="Khanal S."/>
            <person name="Antony Babu S."/>
            <person name="Zhou X.G."/>
        </authorList>
    </citation>
    <scope>NUCLEOTIDE SEQUENCE</scope>
    <source>
        <strain evidence="4">TX3</strain>
    </source>
</reference>
<dbReference type="SUPFAM" id="SSF57701">
    <property type="entry name" value="Zn2/Cys6 DNA-binding domain"/>
    <property type="match status" value="1"/>
</dbReference>
<feature type="compositionally biased region" description="Low complexity" evidence="2">
    <location>
        <begin position="1397"/>
        <end position="1410"/>
    </location>
</feature>
<evidence type="ECO:0000313" key="5">
    <source>
        <dbReference type="Proteomes" id="UP001176521"/>
    </source>
</evidence>
<feature type="region of interest" description="Disordered" evidence="2">
    <location>
        <begin position="850"/>
        <end position="874"/>
    </location>
</feature>
<feature type="compositionally biased region" description="Low complexity" evidence="2">
    <location>
        <begin position="786"/>
        <end position="798"/>
    </location>
</feature>
<feature type="region of interest" description="Disordered" evidence="2">
    <location>
        <begin position="1202"/>
        <end position="1353"/>
    </location>
</feature>
<dbReference type="GO" id="GO:0008270">
    <property type="term" value="F:zinc ion binding"/>
    <property type="evidence" value="ECO:0007669"/>
    <property type="project" value="InterPro"/>
</dbReference>
<dbReference type="InterPro" id="IPR050987">
    <property type="entry name" value="AtrR-like"/>
</dbReference>
<dbReference type="CDD" id="cd12148">
    <property type="entry name" value="fungal_TF_MHR"/>
    <property type="match status" value="1"/>
</dbReference>
<evidence type="ECO:0000259" key="3">
    <source>
        <dbReference type="PROSITE" id="PS50048"/>
    </source>
</evidence>
<organism evidence="4 5">
    <name type="scientific">Tilletia horrida</name>
    <dbReference type="NCBI Taxonomy" id="155126"/>
    <lineage>
        <taxon>Eukaryota</taxon>
        <taxon>Fungi</taxon>
        <taxon>Dikarya</taxon>
        <taxon>Basidiomycota</taxon>
        <taxon>Ustilaginomycotina</taxon>
        <taxon>Exobasidiomycetes</taxon>
        <taxon>Tilletiales</taxon>
        <taxon>Tilletiaceae</taxon>
        <taxon>Tilletia</taxon>
    </lineage>
</organism>
<feature type="compositionally biased region" description="Gly residues" evidence="2">
    <location>
        <begin position="1151"/>
        <end position="1165"/>
    </location>
</feature>
<feature type="region of interest" description="Disordered" evidence="2">
    <location>
        <begin position="757"/>
        <end position="805"/>
    </location>
</feature>
<gene>
    <name evidence="4" type="ORF">OC842_002963</name>
</gene>
<feature type="region of interest" description="Disordered" evidence="2">
    <location>
        <begin position="1"/>
        <end position="68"/>
    </location>
</feature>
<evidence type="ECO:0000256" key="1">
    <source>
        <dbReference type="ARBA" id="ARBA00023242"/>
    </source>
</evidence>
<evidence type="ECO:0000256" key="2">
    <source>
        <dbReference type="SAM" id="MobiDB-lite"/>
    </source>
</evidence>
<dbReference type="EMBL" id="JAPDMQ010000136">
    <property type="protein sequence ID" value="KAK0533483.1"/>
    <property type="molecule type" value="Genomic_DNA"/>
</dbReference>
<feature type="region of interest" description="Disordered" evidence="2">
    <location>
        <begin position="1391"/>
        <end position="1488"/>
    </location>
</feature>
<feature type="region of interest" description="Disordered" evidence="2">
    <location>
        <begin position="141"/>
        <end position="215"/>
    </location>
</feature>
<feature type="compositionally biased region" description="Low complexity" evidence="2">
    <location>
        <begin position="1238"/>
        <end position="1253"/>
    </location>
</feature>
<evidence type="ECO:0000313" key="4">
    <source>
        <dbReference type="EMBL" id="KAK0533483.1"/>
    </source>
</evidence>